<dbReference type="EMBL" id="JAHLQT010039184">
    <property type="protein sequence ID" value="KAG7156441.1"/>
    <property type="molecule type" value="Genomic_DNA"/>
</dbReference>
<protein>
    <submittedName>
        <fullName evidence="3">Uncharacterized protein</fullName>
    </submittedName>
</protein>
<accession>A0A8J5MMC0</accession>
<proteinExistence type="predicted"/>
<reference evidence="3" key="1">
    <citation type="journal article" date="2021" name="Sci. Adv.">
        <title>The American lobster genome reveals insights on longevity, neural, and immune adaptations.</title>
        <authorList>
            <person name="Polinski J.M."/>
            <person name="Zimin A.V."/>
            <person name="Clark K.F."/>
            <person name="Kohn A.B."/>
            <person name="Sadowski N."/>
            <person name="Timp W."/>
            <person name="Ptitsyn A."/>
            <person name="Khanna P."/>
            <person name="Romanova D.Y."/>
            <person name="Williams P."/>
            <person name="Greenwood S.J."/>
            <person name="Moroz L.L."/>
            <person name="Walt D.R."/>
            <person name="Bodnar A.G."/>
        </authorList>
    </citation>
    <scope>NUCLEOTIDE SEQUENCE</scope>
    <source>
        <strain evidence="3">GMGI-L3</strain>
    </source>
</reference>
<sequence>MQLSGEIQSSRADIKEGEENVKVSQIPATTQYGVERKEAPALTITQDVVDPDYTTHPDGPENAMQKTSTTCEAEIYTEKNNEDQITGKISYGSMENYKAVDDMEPINITETECEMARGENMDRMEEIVEVTCSMSPSRSENDADKKDQNKPGNFN</sequence>
<evidence type="ECO:0000313" key="4">
    <source>
        <dbReference type="Proteomes" id="UP000747542"/>
    </source>
</evidence>
<feature type="compositionally biased region" description="Basic and acidic residues" evidence="1">
    <location>
        <begin position="139"/>
        <end position="149"/>
    </location>
</feature>
<evidence type="ECO:0000256" key="1">
    <source>
        <dbReference type="SAM" id="MobiDB-lite"/>
    </source>
</evidence>
<keyword evidence="4" id="KW-1185">Reference proteome</keyword>
<dbReference type="AlphaFoldDB" id="A0A8J5MMC0"/>
<dbReference type="Proteomes" id="UP000747542">
    <property type="component" value="Unassembled WGS sequence"/>
</dbReference>
<comment type="caution">
    <text evidence="3">The sequence shown here is derived from an EMBL/GenBank/DDBJ whole genome shotgun (WGS) entry which is preliminary data.</text>
</comment>
<feature type="region of interest" description="Disordered" evidence="1">
    <location>
        <begin position="48"/>
        <end position="68"/>
    </location>
</feature>
<gene>
    <name evidence="2" type="ORF">Hamer_G006207</name>
    <name evidence="3" type="ORF">Hamer_G006208</name>
</gene>
<evidence type="ECO:0000313" key="2">
    <source>
        <dbReference type="EMBL" id="KAG7156441.1"/>
    </source>
</evidence>
<feature type="region of interest" description="Disordered" evidence="1">
    <location>
        <begin position="1"/>
        <end position="27"/>
    </location>
</feature>
<feature type="compositionally biased region" description="Polar residues" evidence="1">
    <location>
        <begin position="1"/>
        <end position="11"/>
    </location>
</feature>
<feature type="region of interest" description="Disordered" evidence="1">
    <location>
        <begin position="131"/>
        <end position="155"/>
    </location>
</feature>
<dbReference type="EMBL" id="JAHLQT010039184">
    <property type="protein sequence ID" value="KAG7156442.1"/>
    <property type="molecule type" value="Genomic_DNA"/>
</dbReference>
<feature type="compositionally biased region" description="Basic and acidic residues" evidence="1">
    <location>
        <begin position="12"/>
        <end position="21"/>
    </location>
</feature>
<organism evidence="3 4">
    <name type="scientific">Homarus americanus</name>
    <name type="common">American lobster</name>
    <dbReference type="NCBI Taxonomy" id="6706"/>
    <lineage>
        <taxon>Eukaryota</taxon>
        <taxon>Metazoa</taxon>
        <taxon>Ecdysozoa</taxon>
        <taxon>Arthropoda</taxon>
        <taxon>Crustacea</taxon>
        <taxon>Multicrustacea</taxon>
        <taxon>Malacostraca</taxon>
        <taxon>Eumalacostraca</taxon>
        <taxon>Eucarida</taxon>
        <taxon>Decapoda</taxon>
        <taxon>Pleocyemata</taxon>
        <taxon>Astacidea</taxon>
        <taxon>Nephropoidea</taxon>
        <taxon>Nephropidae</taxon>
        <taxon>Homarus</taxon>
    </lineage>
</organism>
<name>A0A8J5MMC0_HOMAM</name>
<evidence type="ECO:0000313" key="3">
    <source>
        <dbReference type="EMBL" id="KAG7156442.1"/>
    </source>
</evidence>